<dbReference type="SUPFAM" id="SSF89392">
    <property type="entry name" value="Prokaryotic lipoproteins and lipoprotein localization factors"/>
    <property type="match status" value="1"/>
</dbReference>
<dbReference type="EMBL" id="LWBP01000145">
    <property type="protein sequence ID" value="OQP60815.1"/>
    <property type="molecule type" value="Genomic_DNA"/>
</dbReference>
<dbReference type="PANTHER" id="PTHR35869">
    <property type="entry name" value="OUTER-MEMBRANE LIPOPROTEIN CARRIER PROTEIN"/>
    <property type="match status" value="1"/>
</dbReference>
<reference evidence="4" key="1">
    <citation type="submission" date="2016-04" db="EMBL/GenBank/DDBJ databases">
        <authorList>
            <person name="Chen L."/>
            <person name="Zhuang W."/>
            <person name="Wang G."/>
        </authorList>
    </citation>
    <scope>NUCLEOTIDE SEQUENCE [LARGE SCALE GENOMIC DNA]</scope>
    <source>
        <strain evidence="4">208</strain>
    </source>
</reference>
<evidence type="ECO:0000313" key="3">
    <source>
        <dbReference type="EMBL" id="OQP60815.1"/>
    </source>
</evidence>
<sequence>MKSLIVLISTYFIATLSFAQQSDPAAKKVLDAVSAKFKTFKAVQATFTFQNEDNKGNVLGTKKGTASLKGPRYRVSFSGASQEVFCDGTNIWTYDKSANEVTITKPDNSANTITPQKIFSNFYDKDFLYKLNGDKMVGRKRVQEIEMTPVDKTKPFHKVYLLIDKQNKTLYSTRVLDKAGNVMVYTINTMNGSANLPDNLFVFDKNKYPGVEVIDLR</sequence>
<protein>
    <recommendedName>
        <fullName evidence="5">Gliding motility protein</fullName>
    </recommendedName>
</protein>
<dbReference type="InterPro" id="IPR029046">
    <property type="entry name" value="LolA/LolB/LppX"/>
</dbReference>
<dbReference type="AlphaFoldDB" id="A0A1V9FR25"/>
<proteinExistence type="predicted"/>
<keyword evidence="1 2" id="KW-0732">Signal</keyword>
<keyword evidence="4" id="KW-1185">Reference proteome</keyword>
<dbReference type="CDD" id="cd16325">
    <property type="entry name" value="LolA"/>
    <property type="match status" value="1"/>
</dbReference>
<accession>A0A1V9FR25</accession>
<evidence type="ECO:0000256" key="2">
    <source>
        <dbReference type="SAM" id="SignalP"/>
    </source>
</evidence>
<dbReference type="Gene3D" id="2.50.20.10">
    <property type="entry name" value="Lipoprotein localisation LolA/LolB/LppX"/>
    <property type="match status" value="1"/>
</dbReference>
<dbReference type="Pfam" id="PF03548">
    <property type="entry name" value="LolA"/>
    <property type="match status" value="1"/>
</dbReference>
<evidence type="ECO:0008006" key="5">
    <source>
        <dbReference type="Google" id="ProtNLM"/>
    </source>
</evidence>
<gene>
    <name evidence="3" type="ORF">A4R26_19625</name>
</gene>
<feature type="chain" id="PRO_5012258087" description="Gliding motility protein" evidence="2">
    <location>
        <begin position="20"/>
        <end position="217"/>
    </location>
</feature>
<evidence type="ECO:0000256" key="1">
    <source>
        <dbReference type="ARBA" id="ARBA00022729"/>
    </source>
</evidence>
<dbReference type="RefSeq" id="WP_081164275.1">
    <property type="nucleotide sequence ID" value="NZ_LWBP01000145.1"/>
</dbReference>
<dbReference type="OrthoDB" id="9810685at2"/>
<comment type="caution">
    <text evidence="3">The sequence shown here is derived from an EMBL/GenBank/DDBJ whole genome shotgun (WGS) entry which is preliminary data.</text>
</comment>
<dbReference type="STRING" id="550983.A4R26_19625"/>
<name>A0A1V9FR25_9BACT</name>
<evidence type="ECO:0000313" key="4">
    <source>
        <dbReference type="Proteomes" id="UP000192276"/>
    </source>
</evidence>
<dbReference type="Proteomes" id="UP000192276">
    <property type="component" value="Unassembled WGS sequence"/>
</dbReference>
<organism evidence="3 4">
    <name type="scientific">Niastella populi</name>
    <dbReference type="NCBI Taxonomy" id="550983"/>
    <lineage>
        <taxon>Bacteria</taxon>
        <taxon>Pseudomonadati</taxon>
        <taxon>Bacteroidota</taxon>
        <taxon>Chitinophagia</taxon>
        <taxon>Chitinophagales</taxon>
        <taxon>Chitinophagaceae</taxon>
        <taxon>Niastella</taxon>
    </lineage>
</organism>
<feature type="signal peptide" evidence="2">
    <location>
        <begin position="1"/>
        <end position="19"/>
    </location>
</feature>
<dbReference type="PANTHER" id="PTHR35869:SF1">
    <property type="entry name" value="OUTER-MEMBRANE LIPOPROTEIN CARRIER PROTEIN"/>
    <property type="match status" value="1"/>
</dbReference>
<dbReference type="InterPro" id="IPR004564">
    <property type="entry name" value="OM_lipoprot_carrier_LolA-like"/>
</dbReference>